<evidence type="ECO:0000256" key="3">
    <source>
        <dbReference type="SAM" id="MobiDB-lite"/>
    </source>
</evidence>
<name>A0ABD2W579_9HYME</name>
<dbReference type="Proteomes" id="UP001627154">
    <property type="component" value="Unassembled WGS sequence"/>
</dbReference>
<evidence type="ECO:0000256" key="1">
    <source>
        <dbReference type="ARBA" id="ARBA00005736"/>
    </source>
</evidence>
<sequence>MFVVLLTVIIKNDRRSRNEKCASQLLETRNVGNAALKNYEESESTLPKLSNKYFEPSGSWLEQMQLENNLKNSKKIIEVERVERLSQLASAEWLPGSQKARVIKKSGQRWENFGYEEKNHLFLLPEEALILLEMNSLELLWNGMPLSIQQAYEIIIYSKNSKCTIHEYKVFSHLIKLGYKVQRYKEKPFVDSKSSSTKRIIMNPDGLWTPNTSPSIEKQGSEIMSNNETEDVIPNNSKSDTTQKESSPKIPRIGILCEETVIEPIKIVKLHSVPSKDSMTPNQKWPGSRIQRNIKLMPKRADLTFHNSNAHMSKPSNDSNNKMFFNKRKSTDCIIEEVSPKKPRPEVIELSDDEVEEIPRPLTREEILATLPNLAGPRTEPLIVRLPRAYLPSSIKPINDTYRYDRYRLLNFSQTQEQRTDELDNSVQVINGNSSHFYSNPAVESHNNGYAGSSHNHRFQERRYIHQNISHNAIQHSPYPGTVFHSNYVTNFVMEVMGSMVRSFRQQHVQQTATFCPNMPLFPSHAYNPLSVYYPPQQQHHQQRDHYGSSTYRKSRARGRYESNRYEEPNVPSFTKRSGCNSWSELKSRWQEESTITIEDEEPVTKMTGASSPGANDIQVIEEAVKPLVPPTGTYSLSEAYERLRIIKSTGDRTVRSRKIDYSLSYEIYPISGTYRKSAPGAPLFRLLIINSKFDTTMDLSKLHRLQQESKDAPIIVASVSQSSISFIHLGIVQLPNYS</sequence>
<protein>
    <recommendedName>
        <fullName evidence="4">tRNA-splicing endonuclease subunit Sen54 N-terminal domain-containing protein</fullName>
    </recommendedName>
</protein>
<feature type="domain" description="tRNA-splicing endonuclease subunit Sen54 N-terminal" evidence="4">
    <location>
        <begin position="77"/>
        <end position="141"/>
    </location>
</feature>
<dbReference type="PANTHER" id="PTHR21027">
    <property type="entry name" value="TRNA-SPLICING ENDONUCLEASE SUBUNIT SEN54"/>
    <property type="match status" value="1"/>
</dbReference>
<keyword evidence="6" id="KW-1185">Reference proteome</keyword>
<dbReference type="Pfam" id="PF12928">
    <property type="entry name" value="tRNA_int_end_N2"/>
    <property type="match status" value="1"/>
</dbReference>
<gene>
    <name evidence="5" type="ORF">TKK_017014</name>
</gene>
<dbReference type="GO" id="GO:0008033">
    <property type="term" value="P:tRNA processing"/>
    <property type="evidence" value="ECO:0007669"/>
    <property type="project" value="UniProtKB-KW"/>
</dbReference>
<evidence type="ECO:0000256" key="2">
    <source>
        <dbReference type="ARBA" id="ARBA00022694"/>
    </source>
</evidence>
<feature type="region of interest" description="Disordered" evidence="3">
    <location>
        <begin position="537"/>
        <end position="574"/>
    </location>
</feature>
<dbReference type="PANTHER" id="PTHR21027:SF1">
    <property type="entry name" value="TRNA-SPLICING ENDONUCLEASE SUBUNIT SEN54"/>
    <property type="match status" value="1"/>
</dbReference>
<feature type="region of interest" description="Disordered" evidence="3">
    <location>
        <begin position="225"/>
        <end position="249"/>
    </location>
</feature>
<dbReference type="EMBL" id="JBJJXI010000136">
    <property type="protein sequence ID" value="KAL3387931.1"/>
    <property type="molecule type" value="Genomic_DNA"/>
</dbReference>
<keyword evidence="2" id="KW-0819">tRNA processing</keyword>
<accession>A0ABD2W579</accession>
<feature type="compositionally biased region" description="Basic and acidic residues" evidence="3">
    <location>
        <begin position="559"/>
        <end position="568"/>
    </location>
</feature>
<dbReference type="InterPro" id="IPR024337">
    <property type="entry name" value="tRNA_splic_suSen54"/>
</dbReference>
<organism evidence="5 6">
    <name type="scientific">Trichogramma kaykai</name>
    <dbReference type="NCBI Taxonomy" id="54128"/>
    <lineage>
        <taxon>Eukaryota</taxon>
        <taxon>Metazoa</taxon>
        <taxon>Ecdysozoa</taxon>
        <taxon>Arthropoda</taxon>
        <taxon>Hexapoda</taxon>
        <taxon>Insecta</taxon>
        <taxon>Pterygota</taxon>
        <taxon>Neoptera</taxon>
        <taxon>Endopterygota</taxon>
        <taxon>Hymenoptera</taxon>
        <taxon>Apocrita</taxon>
        <taxon>Proctotrupomorpha</taxon>
        <taxon>Chalcidoidea</taxon>
        <taxon>Trichogrammatidae</taxon>
        <taxon>Trichogramma</taxon>
    </lineage>
</organism>
<dbReference type="AlphaFoldDB" id="A0ABD2W579"/>
<dbReference type="InterPro" id="IPR024336">
    <property type="entry name" value="tRNA_splic_suSen54_N"/>
</dbReference>
<comment type="caution">
    <text evidence="5">The sequence shown here is derived from an EMBL/GenBank/DDBJ whole genome shotgun (WGS) entry which is preliminary data.</text>
</comment>
<comment type="similarity">
    <text evidence="1">Belongs to the SEN54 family.</text>
</comment>
<proteinExistence type="inferred from homology"/>
<reference evidence="5 6" key="1">
    <citation type="journal article" date="2024" name="bioRxiv">
        <title>A reference genome for Trichogramma kaykai: A tiny desert-dwelling parasitoid wasp with competing sex-ratio distorters.</title>
        <authorList>
            <person name="Culotta J."/>
            <person name="Lindsey A.R."/>
        </authorList>
    </citation>
    <scope>NUCLEOTIDE SEQUENCE [LARGE SCALE GENOMIC DNA]</scope>
    <source>
        <strain evidence="5 6">KSX58</strain>
    </source>
</reference>
<evidence type="ECO:0000313" key="5">
    <source>
        <dbReference type="EMBL" id="KAL3387931.1"/>
    </source>
</evidence>
<evidence type="ECO:0000313" key="6">
    <source>
        <dbReference type="Proteomes" id="UP001627154"/>
    </source>
</evidence>
<evidence type="ECO:0000259" key="4">
    <source>
        <dbReference type="Pfam" id="PF12928"/>
    </source>
</evidence>